<gene>
    <name evidence="1" type="ORF">ACFYV7_39095</name>
</gene>
<accession>A0ABW6R5P9</accession>
<dbReference type="RefSeq" id="WP_387725983.1">
    <property type="nucleotide sequence ID" value="NZ_JBIAPI010000016.1"/>
</dbReference>
<proteinExistence type="predicted"/>
<evidence type="ECO:0000313" key="1">
    <source>
        <dbReference type="EMBL" id="MFF3228854.1"/>
    </source>
</evidence>
<dbReference type="Proteomes" id="UP001601948">
    <property type="component" value="Unassembled WGS sequence"/>
</dbReference>
<organism evidence="1 2">
    <name type="scientific">Nocardia suismassiliense</name>
    <dbReference type="NCBI Taxonomy" id="2077092"/>
    <lineage>
        <taxon>Bacteria</taxon>
        <taxon>Bacillati</taxon>
        <taxon>Actinomycetota</taxon>
        <taxon>Actinomycetes</taxon>
        <taxon>Mycobacteriales</taxon>
        <taxon>Nocardiaceae</taxon>
        <taxon>Nocardia</taxon>
    </lineage>
</organism>
<reference evidence="1 2" key="1">
    <citation type="submission" date="2024-10" db="EMBL/GenBank/DDBJ databases">
        <title>The Natural Products Discovery Center: Release of the First 8490 Sequenced Strains for Exploring Actinobacteria Biosynthetic Diversity.</title>
        <authorList>
            <person name="Kalkreuter E."/>
            <person name="Kautsar S.A."/>
            <person name="Yang D."/>
            <person name="Bader C.D."/>
            <person name="Teijaro C.N."/>
            <person name="Fluegel L."/>
            <person name="Davis C.M."/>
            <person name="Simpson J.R."/>
            <person name="Lauterbach L."/>
            <person name="Steele A.D."/>
            <person name="Gui C."/>
            <person name="Meng S."/>
            <person name="Li G."/>
            <person name="Viehrig K."/>
            <person name="Ye F."/>
            <person name="Su P."/>
            <person name="Kiefer A.F."/>
            <person name="Nichols A."/>
            <person name="Cepeda A.J."/>
            <person name="Yan W."/>
            <person name="Fan B."/>
            <person name="Jiang Y."/>
            <person name="Adhikari A."/>
            <person name="Zheng C.-J."/>
            <person name="Schuster L."/>
            <person name="Cowan T.M."/>
            <person name="Smanski M.J."/>
            <person name="Chevrette M.G."/>
            <person name="De Carvalho L.P.S."/>
            <person name="Shen B."/>
        </authorList>
    </citation>
    <scope>NUCLEOTIDE SEQUENCE [LARGE SCALE GENOMIC DNA]</scope>
    <source>
        <strain evidence="1 2">NPDC003040</strain>
    </source>
</reference>
<keyword evidence="2" id="KW-1185">Reference proteome</keyword>
<comment type="caution">
    <text evidence="1">The sequence shown here is derived from an EMBL/GenBank/DDBJ whole genome shotgun (WGS) entry which is preliminary data.</text>
</comment>
<dbReference type="EMBL" id="JBIAPI010000016">
    <property type="protein sequence ID" value="MFF3228854.1"/>
    <property type="molecule type" value="Genomic_DNA"/>
</dbReference>
<dbReference type="InterPro" id="IPR011990">
    <property type="entry name" value="TPR-like_helical_dom_sf"/>
</dbReference>
<protein>
    <recommendedName>
        <fullName evidence="3">Tetratricopeptide repeat protein</fullName>
    </recommendedName>
</protein>
<dbReference type="SUPFAM" id="SSF48452">
    <property type="entry name" value="TPR-like"/>
    <property type="match status" value="1"/>
</dbReference>
<evidence type="ECO:0000313" key="2">
    <source>
        <dbReference type="Proteomes" id="UP001601948"/>
    </source>
</evidence>
<evidence type="ECO:0008006" key="3">
    <source>
        <dbReference type="Google" id="ProtNLM"/>
    </source>
</evidence>
<name>A0ABW6R5P9_9NOCA</name>
<sequence>MPKDQSRSAQLAAEAAELLDQPGETALDEAAELLRQGVAVATDIEQRGEAQAMLSNVLYEHFNRTVDWQYLDLAIDANRAAAVAFPADAPEAGMVGGNLAGQLAVRFGHSRDPADLTEAIEAGQRAASVTALRGNTRAGVVANLAAALHERYLHAADPADLEQAVALGMSSIDLAPQHTEVGGHLSNLGKYLLTRFLRGADPSDLDASIGAHCLAVEMTSPDHWEWYKYCGLAAEALMQRASRAASLADVSTASKLLAGALDRIPADHPEFTGVIGSRNAVVALADRLVEDIGSHRSTTSADRAVLIDDLVEWAQTSGDATASATAISLLRGILAALPANHPLESHYLANLAVVEGIHYERTGSLESLGAALEQIRSALQRTPPGHDELSSRLNILAANLNKRYHLLGDVTDLDESVTIARQALAAEQDFAEHPYLRSNLASFLHDLFHAKERAADLDEAIDCSRSAVAATPATDPNWARRLGKLAEVLLQRYHLANNVEDLSESITTAEDAAAALTGHGSYQRRIISVYGHALLTRFEIDGRPGGLDTAIEAHRTVLAATPVDHPARSHNAYQLALALSRRFERTADAADFETAFTCCGEAVETSGSEGHRDSAVRLLGYLFARRPSETGKESNVAIARAMYILAMYGVEYRAVLNPLEGATAVGKVLLQDYEKNGRAAALDEAVTRLRLTLQRFPADKPEQAECRAILALALLKRFEISGDHDELYEAVDMVSAGDETSWRLAIRGAALNYRYIGSRNRDDLDEAIATLRRVLTLESRESAPSARTLSNLGGALRERFEAGGGEDDLDEAVTHCRSALTLDPDNPAQLSNLGGALRRKAELTKDAEGLTESVEVLTKCADLMERSAAAQVNLGNALLSRYDRAKSPDDLAAAIRRWRAAADMAHEPPITRLRAAQQWGDVAAQTGQFDSAAEGYRTAIRLVSTAVWRGAPRGAQERRLALLGGLATNAAATQIGAGHADVAVELLEQGRSVLWSEALHTHTAMAELRRTAPQLAARLSEIMFVLQN</sequence>
<dbReference type="Gene3D" id="1.25.40.10">
    <property type="entry name" value="Tetratricopeptide repeat domain"/>
    <property type="match status" value="3"/>
</dbReference>